<dbReference type="InterPro" id="IPR036915">
    <property type="entry name" value="Cyclin-like_sf"/>
</dbReference>
<accession>A0A0C2S4U0</accession>
<feature type="compositionally biased region" description="Low complexity" evidence="1">
    <location>
        <begin position="504"/>
        <end position="516"/>
    </location>
</feature>
<feature type="region of interest" description="Disordered" evidence="1">
    <location>
        <begin position="276"/>
        <end position="394"/>
    </location>
</feature>
<feature type="region of interest" description="Disordered" evidence="1">
    <location>
        <begin position="528"/>
        <end position="547"/>
    </location>
</feature>
<dbReference type="HOGENOM" id="CLU_012798_0_0_1"/>
<feature type="region of interest" description="Disordered" evidence="1">
    <location>
        <begin position="493"/>
        <end position="522"/>
    </location>
</feature>
<protein>
    <recommendedName>
        <fullName evidence="4">Cyclin-like domain-containing protein</fullName>
    </recommendedName>
</protein>
<evidence type="ECO:0000313" key="3">
    <source>
        <dbReference type="Proteomes" id="UP000054549"/>
    </source>
</evidence>
<dbReference type="SUPFAM" id="SSF47954">
    <property type="entry name" value="Cyclin-like"/>
    <property type="match status" value="1"/>
</dbReference>
<gene>
    <name evidence="2" type="ORF">M378DRAFT_181525</name>
</gene>
<feature type="compositionally biased region" description="Polar residues" evidence="1">
    <location>
        <begin position="25"/>
        <end position="37"/>
    </location>
</feature>
<keyword evidence="3" id="KW-1185">Reference proteome</keyword>
<dbReference type="EMBL" id="KN818359">
    <property type="protein sequence ID" value="KIL57730.1"/>
    <property type="molecule type" value="Genomic_DNA"/>
</dbReference>
<dbReference type="Proteomes" id="UP000054549">
    <property type="component" value="Unassembled WGS sequence"/>
</dbReference>
<feature type="compositionally biased region" description="Low complexity" evidence="1">
    <location>
        <begin position="300"/>
        <end position="311"/>
    </location>
</feature>
<feature type="region of interest" description="Disordered" evidence="1">
    <location>
        <begin position="601"/>
        <end position="627"/>
    </location>
</feature>
<dbReference type="GO" id="GO:0005634">
    <property type="term" value="C:nucleus"/>
    <property type="evidence" value="ECO:0007669"/>
    <property type="project" value="TreeGrafter"/>
</dbReference>
<dbReference type="OrthoDB" id="244495at2759"/>
<dbReference type="CDD" id="cd20557">
    <property type="entry name" value="CYCLIN_ScPCL1-like"/>
    <property type="match status" value="1"/>
</dbReference>
<name>A0A0C2S4U0_AMAMK</name>
<reference evidence="2 3" key="1">
    <citation type="submission" date="2014-04" db="EMBL/GenBank/DDBJ databases">
        <title>Evolutionary Origins and Diversification of the Mycorrhizal Mutualists.</title>
        <authorList>
            <consortium name="DOE Joint Genome Institute"/>
            <consortium name="Mycorrhizal Genomics Consortium"/>
            <person name="Kohler A."/>
            <person name="Kuo A."/>
            <person name="Nagy L.G."/>
            <person name="Floudas D."/>
            <person name="Copeland A."/>
            <person name="Barry K.W."/>
            <person name="Cichocki N."/>
            <person name="Veneault-Fourrey C."/>
            <person name="LaButti K."/>
            <person name="Lindquist E.A."/>
            <person name="Lipzen A."/>
            <person name="Lundell T."/>
            <person name="Morin E."/>
            <person name="Murat C."/>
            <person name="Riley R."/>
            <person name="Ohm R."/>
            <person name="Sun H."/>
            <person name="Tunlid A."/>
            <person name="Henrissat B."/>
            <person name="Grigoriev I.V."/>
            <person name="Hibbett D.S."/>
            <person name="Martin F."/>
        </authorList>
    </citation>
    <scope>NUCLEOTIDE SEQUENCE [LARGE SCALE GENOMIC DNA]</scope>
    <source>
        <strain evidence="2 3">Koide BX008</strain>
    </source>
</reference>
<evidence type="ECO:0008006" key="4">
    <source>
        <dbReference type="Google" id="ProtNLM"/>
    </source>
</evidence>
<dbReference type="GO" id="GO:0019901">
    <property type="term" value="F:protein kinase binding"/>
    <property type="evidence" value="ECO:0007669"/>
    <property type="project" value="InterPro"/>
</dbReference>
<dbReference type="AlphaFoldDB" id="A0A0C2S4U0"/>
<dbReference type="GO" id="GO:0000307">
    <property type="term" value="C:cyclin-dependent protein kinase holoenzyme complex"/>
    <property type="evidence" value="ECO:0007669"/>
    <property type="project" value="TreeGrafter"/>
</dbReference>
<evidence type="ECO:0000256" key="1">
    <source>
        <dbReference type="SAM" id="MobiDB-lite"/>
    </source>
</evidence>
<dbReference type="InterPro" id="IPR013922">
    <property type="entry name" value="Cyclin_PHO80-like"/>
</dbReference>
<dbReference type="Gene3D" id="1.10.472.10">
    <property type="entry name" value="Cyclin-like"/>
    <property type="match status" value="1"/>
</dbReference>
<organism evidence="2 3">
    <name type="scientific">Amanita muscaria (strain Koide BX008)</name>
    <dbReference type="NCBI Taxonomy" id="946122"/>
    <lineage>
        <taxon>Eukaryota</taxon>
        <taxon>Fungi</taxon>
        <taxon>Dikarya</taxon>
        <taxon>Basidiomycota</taxon>
        <taxon>Agaricomycotina</taxon>
        <taxon>Agaricomycetes</taxon>
        <taxon>Agaricomycetidae</taxon>
        <taxon>Agaricales</taxon>
        <taxon>Pluteineae</taxon>
        <taxon>Amanitaceae</taxon>
        <taxon>Amanita</taxon>
    </lineage>
</organism>
<dbReference type="PANTHER" id="PTHR15615">
    <property type="match status" value="1"/>
</dbReference>
<feature type="compositionally biased region" description="Basic residues" evidence="1">
    <location>
        <begin position="280"/>
        <end position="293"/>
    </location>
</feature>
<sequence>MNAPLPLSSWSVWTNRGLDAPLTPPMTSTFQSRTMPQQKPRLTLPPISQLDRHLPPLTPPAEATFSKQRLSRSPVDDMSDSDDSEARPQPTTSQMVDWLDASRTRSSQSIAEKTCEMICYLWFASPPAEHAYPSPSNSPHFMSRSMPPSPLQLAVTPAFVQFMRKLLETTQVSQSVIVLSLHYIYRLREKNRFTPAQSGSEFRIAVAGLMMANKFLDDNTYTNKTWSEVSGIDLPEINKMEREFLLGVEFNLYVDKPTYESWLNLLKGLVLTKERDSRQYRTKSRARPSRAAHTHSSTGPATRSYTTSRTRAPSHRARSTSPSRHAVQQPCCHLPPPIYTQLPSPTPRSGSKRTAEAAFSPSSVSHSEIPSKRQPVSLQIPSSFGPDATAPRSYSPLESLQSFANMSIDSPQALQSSRNMRDRREQLVSESRGARDAAVPETLITAYSVDDARRAPPQASFFQLYFYTLACSPMENDAESRWRKARLRVHHPPPSSADLLVPPSTSSASSASSSASCDYSHHYSHLPPLPQLPQLPNHDSRPRYLAPSVRLPYHPHPVVQSASTSPHEMHVNFASRNYGQQQRSDSLPHFNDTAWKRPPVVAAPGHHQTPSLPAHHSTTTGESPVPFAPFANAGPPGFHFYPTPMQRTYELYPPHVNWPLTASRSQRV</sequence>
<proteinExistence type="predicted"/>
<dbReference type="STRING" id="946122.A0A0C2S4U0"/>
<dbReference type="InParanoid" id="A0A0C2S4U0"/>
<dbReference type="GO" id="GO:0016538">
    <property type="term" value="F:cyclin-dependent protein serine/threonine kinase regulator activity"/>
    <property type="evidence" value="ECO:0007669"/>
    <property type="project" value="TreeGrafter"/>
</dbReference>
<dbReference type="Pfam" id="PF08613">
    <property type="entry name" value="Cyclin"/>
    <property type="match status" value="1"/>
</dbReference>
<dbReference type="PANTHER" id="PTHR15615:SF27">
    <property type="entry name" value="PHO85 CYCLIN CLG1"/>
    <property type="match status" value="1"/>
</dbReference>
<feature type="region of interest" description="Disordered" evidence="1">
    <location>
        <begin position="20"/>
        <end position="100"/>
    </location>
</feature>
<evidence type="ECO:0000313" key="2">
    <source>
        <dbReference type="EMBL" id="KIL57730.1"/>
    </source>
</evidence>
<feature type="compositionally biased region" description="Polar residues" evidence="1">
    <location>
        <begin position="608"/>
        <end position="622"/>
    </location>
</feature>